<dbReference type="InterPro" id="IPR019999">
    <property type="entry name" value="Anth_synth_I-like"/>
</dbReference>
<dbReference type="EC" id="4.1.3.38" evidence="2"/>
<dbReference type="InterPro" id="IPR005802">
    <property type="entry name" value="ADC_synth_comp_1"/>
</dbReference>
<dbReference type="Pfam" id="PF00425">
    <property type="entry name" value="Chorismate_bind"/>
    <property type="match status" value="1"/>
</dbReference>
<dbReference type="SUPFAM" id="SSF56322">
    <property type="entry name" value="ADC synthase"/>
    <property type="match status" value="1"/>
</dbReference>
<protein>
    <submittedName>
        <fullName evidence="2">Para-aminobenzoate synthetase/4-amino-4-deoxychorismate lyase</fullName>
        <ecNumber evidence="2">2.6.1.85</ecNumber>
        <ecNumber evidence="2">4.1.3.38</ecNumber>
    </submittedName>
</protein>
<dbReference type="InterPro" id="IPR036038">
    <property type="entry name" value="Aminotransferase-like"/>
</dbReference>
<dbReference type="NCBIfam" id="TIGR00553">
    <property type="entry name" value="pabB"/>
    <property type="match status" value="1"/>
</dbReference>
<keyword evidence="2" id="KW-0456">Lyase</keyword>
<proteinExistence type="predicted"/>
<name>A0ABV2Q4D4_9BURK</name>
<keyword evidence="2" id="KW-0032">Aminotransferase</keyword>
<reference evidence="2 3" key="1">
    <citation type="submission" date="2024-06" db="EMBL/GenBank/DDBJ databases">
        <title>Sorghum-associated microbial communities from plants grown in Nebraska, USA.</title>
        <authorList>
            <person name="Schachtman D."/>
        </authorList>
    </citation>
    <scope>NUCLEOTIDE SEQUENCE [LARGE SCALE GENOMIC DNA]</scope>
    <source>
        <strain evidence="2 3">2709</strain>
    </source>
</reference>
<dbReference type="InterPro" id="IPR005801">
    <property type="entry name" value="ADC_synthase"/>
</dbReference>
<dbReference type="SUPFAM" id="SSF56752">
    <property type="entry name" value="D-aminoacid aminotransferase-like PLP-dependent enzymes"/>
    <property type="match status" value="1"/>
</dbReference>
<dbReference type="PRINTS" id="PR00095">
    <property type="entry name" value="ANTSNTHASEI"/>
</dbReference>
<organism evidence="2 3">
    <name type="scientific">Ottowia thiooxydans</name>
    <dbReference type="NCBI Taxonomy" id="219182"/>
    <lineage>
        <taxon>Bacteria</taxon>
        <taxon>Pseudomonadati</taxon>
        <taxon>Pseudomonadota</taxon>
        <taxon>Betaproteobacteria</taxon>
        <taxon>Burkholderiales</taxon>
        <taxon>Comamonadaceae</taxon>
        <taxon>Ottowia</taxon>
    </lineage>
</organism>
<evidence type="ECO:0000313" key="3">
    <source>
        <dbReference type="Proteomes" id="UP001549320"/>
    </source>
</evidence>
<dbReference type="InterPro" id="IPR043131">
    <property type="entry name" value="BCAT-like_N"/>
</dbReference>
<dbReference type="PANTHER" id="PTHR11236:SF50">
    <property type="entry name" value="AMINODEOXYCHORISMATE SYNTHASE COMPONENT 1"/>
    <property type="match status" value="1"/>
</dbReference>
<feature type="domain" description="Chorismate-utilising enzyme C-terminal" evidence="1">
    <location>
        <begin position="133"/>
        <end position="388"/>
    </location>
</feature>
<comment type="caution">
    <text evidence="2">The sequence shown here is derived from an EMBL/GenBank/DDBJ whole genome shotgun (WGS) entry which is preliminary data.</text>
</comment>
<dbReference type="Gene3D" id="3.60.120.10">
    <property type="entry name" value="Anthranilate synthase"/>
    <property type="match status" value="1"/>
</dbReference>
<dbReference type="EC" id="2.6.1.85" evidence="2"/>
<dbReference type="GO" id="GO:0008696">
    <property type="term" value="F:4-amino-4-deoxychorismate lyase activity"/>
    <property type="evidence" value="ECO:0007669"/>
    <property type="project" value="UniProtKB-EC"/>
</dbReference>
<dbReference type="InterPro" id="IPR015890">
    <property type="entry name" value="Chorismate_C"/>
</dbReference>
<dbReference type="Gene3D" id="3.20.10.10">
    <property type="entry name" value="D-amino Acid Aminotransferase, subunit A, domain 2"/>
    <property type="match status" value="1"/>
</dbReference>
<dbReference type="InterPro" id="IPR001544">
    <property type="entry name" value="Aminotrans_IV"/>
</dbReference>
<dbReference type="Gene3D" id="3.30.470.10">
    <property type="match status" value="1"/>
</dbReference>
<evidence type="ECO:0000313" key="2">
    <source>
        <dbReference type="EMBL" id="MET4575535.1"/>
    </source>
</evidence>
<accession>A0ABV2Q4D4</accession>
<dbReference type="PANTHER" id="PTHR11236">
    <property type="entry name" value="AMINOBENZOATE/ANTHRANILATE SYNTHASE"/>
    <property type="match status" value="1"/>
</dbReference>
<dbReference type="EMBL" id="JBEPSH010000001">
    <property type="protein sequence ID" value="MET4575535.1"/>
    <property type="molecule type" value="Genomic_DNA"/>
</dbReference>
<dbReference type="InterPro" id="IPR043132">
    <property type="entry name" value="BCAT-like_C"/>
</dbReference>
<sequence>MIQSKYSVSESVSTLSVRAFLDFISPDAGKPPIRAAFESPLHVLEASVLDQVQEVLSQAQDFAKAGYWCVGFVRYEAAAAFDAAFSVHECSSSPLAWFAVFEGVKADVESWAQAHQEAAEVQWEEPLRAEDASAAIEDIHRRIAAGEVYQINHTARMAGTLRKGTPFSLFSALQRAQPGTYAAFIDTGKQQVLSVSPELFFDWQPDENGRGPILARPMKGTSGRGATPHEDEQNAAALVSSTKERAENVMIVDLIRNDLSRIAELHSVKVPRLFHLEPLPTVWSMTTDVVGRTRAGTSLTDVFSALFPCGSVTGAPKIQAMRTIRELEPNARGVYCGAIGLLRPGGAATFNVAIRTLEIEGKDVRCGIGSGITIDAKFDSEWKEWHHKAAFVQRASAPFALLETLRIEDGAARHMDAHLDRMAASASHFGYPWNRSVALRALSELTNAHPQGVRRVRLLLHADGKLEVEAPAMTDVAGPVLVQLASRPLLEAHGEFVRFKTTRRAHYDSFAPASGAFDTLLWNDACELTEFTRGNVAVKLDGRWLTPPLSCGLLPGIERAMAISSGRVEEGVVRVADLSRAESIVFFNSLRGWIPVQLPNR</sequence>
<keyword evidence="3" id="KW-1185">Reference proteome</keyword>
<gene>
    <name evidence="2" type="ORF">ABIE13_000632</name>
</gene>
<dbReference type="Proteomes" id="UP001549320">
    <property type="component" value="Unassembled WGS sequence"/>
</dbReference>
<keyword evidence="2" id="KW-0808">Transferase</keyword>
<evidence type="ECO:0000259" key="1">
    <source>
        <dbReference type="Pfam" id="PF00425"/>
    </source>
</evidence>
<dbReference type="Pfam" id="PF01063">
    <property type="entry name" value="Aminotran_4"/>
    <property type="match status" value="1"/>
</dbReference>
<dbReference type="GO" id="GO:0046820">
    <property type="term" value="F:4-amino-4-deoxychorismate synthase activity"/>
    <property type="evidence" value="ECO:0007669"/>
    <property type="project" value="UniProtKB-EC"/>
</dbReference>